<proteinExistence type="predicted"/>
<protein>
    <submittedName>
        <fullName evidence="2">Gluconate 2-dehydrogenase subunit 3</fullName>
    </submittedName>
</protein>
<feature type="transmembrane region" description="Helical" evidence="1">
    <location>
        <begin position="7"/>
        <end position="28"/>
    </location>
</feature>
<dbReference type="eggNOG" id="ENOG503134Z">
    <property type="taxonomic scope" value="Bacteria"/>
</dbReference>
<reference evidence="3" key="1">
    <citation type="submission" date="2016-10" db="EMBL/GenBank/DDBJ databases">
        <authorList>
            <person name="Varghese N."/>
            <person name="Submissions S."/>
        </authorList>
    </citation>
    <scope>NUCLEOTIDE SEQUENCE [LARGE SCALE GENOMIC DNA]</scope>
    <source>
        <strain evidence="3">DSM 4002</strain>
    </source>
</reference>
<organism evidence="2 3">
    <name type="scientific">Flavobacterium succinicans</name>
    <dbReference type="NCBI Taxonomy" id="29536"/>
    <lineage>
        <taxon>Bacteria</taxon>
        <taxon>Pseudomonadati</taxon>
        <taxon>Bacteroidota</taxon>
        <taxon>Flavobacteriia</taxon>
        <taxon>Flavobacteriales</taxon>
        <taxon>Flavobacteriaceae</taxon>
        <taxon>Flavobacterium</taxon>
    </lineage>
</organism>
<dbReference type="AlphaFoldDB" id="A0A1I4ZV70"/>
<evidence type="ECO:0000313" key="3">
    <source>
        <dbReference type="Proteomes" id="UP000182961"/>
    </source>
</evidence>
<sequence length="188" mass="20861">MNRRKAIGGILALTGIGIATYTGFHFFYAKSNRGQLPNYKNLIAALVDVIIPATNTPGAKEANVQDFIISYMESCSSKKEYTNFFNGLNDLQETCLDTYGFGFEKCTPQQQIAIVKDLDSTYDGSGLFSKIRNKISGRPFYTILKALTVEGYCTSELGATQHLVYEPIPARYKAITTIQPNQKAWATK</sequence>
<dbReference type="EMBL" id="FOUT01000018">
    <property type="protein sequence ID" value="SFN54155.1"/>
    <property type="molecule type" value="Genomic_DNA"/>
</dbReference>
<name>A0A1I4ZV70_9FLAO</name>
<accession>A0A1I4ZV70</accession>
<dbReference type="Proteomes" id="UP000182961">
    <property type="component" value="Unassembled WGS sequence"/>
</dbReference>
<evidence type="ECO:0000256" key="1">
    <source>
        <dbReference type="SAM" id="Phobius"/>
    </source>
</evidence>
<gene>
    <name evidence="2" type="ORF">SAMN05444143_11822</name>
</gene>
<dbReference type="Pfam" id="PF13618">
    <property type="entry name" value="Gluconate_2-dh3"/>
    <property type="match status" value="1"/>
</dbReference>
<dbReference type="RefSeq" id="WP_024982669.1">
    <property type="nucleotide sequence ID" value="NZ_CBCRUM010000028.1"/>
</dbReference>
<keyword evidence="1" id="KW-0472">Membrane</keyword>
<dbReference type="InterPro" id="IPR027056">
    <property type="entry name" value="Gluconate_2DH_su3"/>
</dbReference>
<keyword evidence="1" id="KW-1133">Transmembrane helix</keyword>
<keyword evidence="1" id="KW-0812">Transmembrane</keyword>
<evidence type="ECO:0000313" key="2">
    <source>
        <dbReference type="EMBL" id="SFN54155.1"/>
    </source>
</evidence>
<keyword evidence="3" id="KW-1185">Reference proteome</keyword>